<dbReference type="EC" id="2.3.1.225" evidence="7"/>
<dbReference type="eggNOG" id="KOG1311">
    <property type="taxonomic scope" value="Eukaryota"/>
</dbReference>
<evidence type="ECO:0000256" key="4">
    <source>
        <dbReference type="ARBA" id="ARBA00022989"/>
    </source>
</evidence>
<evidence type="ECO:0000313" key="11">
    <source>
        <dbReference type="Proteomes" id="UP000031512"/>
    </source>
</evidence>
<comment type="subcellular location">
    <subcellularLocation>
        <location evidence="1">Membrane</location>
        <topology evidence="1">Multi-pass membrane protein</topology>
    </subcellularLocation>
</comment>
<dbReference type="GO" id="GO:0016020">
    <property type="term" value="C:membrane"/>
    <property type="evidence" value="ECO:0007669"/>
    <property type="project" value="UniProtKB-SubCell"/>
</dbReference>
<keyword evidence="10" id="KW-0560">Oxidoreductase</keyword>
<dbReference type="GO" id="GO:0019706">
    <property type="term" value="F:protein-cysteine S-palmitoyltransferase activity"/>
    <property type="evidence" value="ECO:0007669"/>
    <property type="project" value="UniProtKB-EC"/>
</dbReference>
<dbReference type="PANTHER" id="PTHR12246">
    <property type="entry name" value="PALMITOYLTRANSFERASE ZDHHC16"/>
    <property type="match status" value="1"/>
</dbReference>
<dbReference type="RefSeq" id="XP_004829515.1">
    <property type="nucleotide sequence ID" value="XM_004829458.1"/>
</dbReference>
<comment type="domain">
    <text evidence="7">The DHHC domain is required for palmitoyltransferase activity.</text>
</comment>
<comment type="catalytic activity">
    <reaction evidence="7">
        <text>L-cysteinyl-[protein] + hexadecanoyl-CoA = S-hexadecanoyl-L-cysteinyl-[protein] + CoA</text>
        <dbReference type="Rhea" id="RHEA:36683"/>
        <dbReference type="Rhea" id="RHEA-COMP:10131"/>
        <dbReference type="Rhea" id="RHEA-COMP:11032"/>
        <dbReference type="ChEBI" id="CHEBI:29950"/>
        <dbReference type="ChEBI" id="CHEBI:57287"/>
        <dbReference type="ChEBI" id="CHEBI:57379"/>
        <dbReference type="ChEBI" id="CHEBI:74151"/>
        <dbReference type="EC" id="2.3.1.225"/>
    </reaction>
</comment>
<name>L0AY69_THEEQ</name>
<protein>
    <recommendedName>
        <fullName evidence="7">Palmitoyltransferase</fullName>
        <ecNumber evidence="7">2.3.1.225</ecNumber>
    </recommendedName>
</protein>
<reference evidence="10 11" key="1">
    <citation type="journal article" date="2012" name="BMC Genomics">
        <title>Comparative genomic analysis and phylogenetic position of Theileria equi.</title>
        <authorList>
            <person name="Kappmeyer L.S."/>
            <person name="Thiagarajan M."/>
            <person name="Herndon D.R."/>
            <person name="Ramsay J.D."/>
            <person name="Caler E."/>
            <person name="Djikeng A."/>
            <person name="Gillespie J.J."/>
            <person name="Lau A.O."/>
            <person name="Roalson E.H."/>
            <person name="Silva J.C."/>
            <person name="Silva M.G."/>
            <person name="Suarez C.E."/>
            <person name="Ueti M.W."/>
            <person name="Nene V.M."/>
            <person name="Mealey R.H."/>
            <person name="Knowles D.P."/>
            <person name="Brayton K.A."/>
        </authorList>
    </citation>
    <scope>NUCLEOTIDE SEQUENCE [LARGE SCALE GENOMIC DNA]</scope>
    <source>
        <strain evidence="10 11">WA</strain>
    </source>
</reference>
<dbReference type="InterPro" id="IPR001594">
    <property type="entry name" value="Palmitoyltrfase_DHHC"/>
</dbReference>
<evidence type="ECO:0000256" key="6">
    <source>
        <dbReference type="ARBA" id="ARBA00023315"/>
    </source>
</evidence>
<dbReference type="STRING" id="1537102.L0AY69"/>
<evidence type="ECO:0000256" key="8">
    <source>
        <dbReference type="SAM" id="MobiDB-lite"/>
    </source>
</evidence>
<feature type="transmembrane region" description="Helical" evidence="7">
    <location>
        <begin position="223"/>
        <end position="242"/>
    </location>
</feature>
<feature type="transmembrane region" description="Helical" evidence="7">
    <location>
        <begin position="12"/>
        <end position="30"/>
    </location>
</feature>
<evidence type="ECO:0000256" key="5">
    <source>
        <dbReference type="ARBA" id="ARBA00023136"/>
    </source>
</evidence>
<evidence type="ECO:0000259" key="9">
    <source>
        <dbReference type="Pfam" id="PF01529"/>
    </source>
</evidence>
<feature type="transmembrane region" description="Helical" evidence="7">
    <location>
        <begin position="176"/>
        <end position="202"/>
    </location>
</feature>
<evidence type="ECO:0000313" key="10">
    <source>
        <dbReference type="EMBL" id="AFZ79849.1"/>
    </source>
</evidence>
<keyword evidence="11" id="KW-1185">Reference proteome</keyword>
<dbReference type="AlphaFoldDB" id="L0AY69"/>
<keyword evidence="3 7" id="KW-0812">Transmembrane</keyword>
<dbReference type="GO" id="GO:0016491">
    <property type="term" value="F:oxidoreductase activity"/>
    <property type="evidence" value="ECO:0007669"/>
    <property type="project" value="UniProtKB-KW"/>
</dbReference>
<dbReference type="VEuPathDB" id="PiroplasmaDB:BEWA_026980"/>
<keyword evidence="6 7" id="KW-0012">Acyltransferase</keyword>
<dbReference type="PROSITE" id="PS50216">
    <property type="entry name" value="DHHC"/>
    <property type="match status" value="1"/>
</dbReference>
<dbReference type="EMBL" id="CP001669">
    <property type="protein sequence ID" value="AFZ79849.1"/>
    <property type="molecule type" value="Genomic_DNA"/>
</dbReference>
<accession>L0AY69</accession>
<keyword evidence="5 7" id="KW-0472">Membrane</keyword>
<keyword evidence="2 7" id="KW-0808">Transferase</keyword>
<evidence type="ECO:0000256" key="1">
    <source>
        <dbReference type="ARBA" id="ARBA00004141"/>
    </source>
</evidence>
<feature type="transmembrane region" description="Helical" evidence="7">
    <location>
        <begin position="36"/>
        <end position="56"/>
    </location>
</feature>
<feature type="region of interest" description="Disordered" evidence="8">
    <location>
        <begin position="275"/>
        <end position="300"/>
    </location>
</feature>
<keyword evidence="4 7" id="KW-1133">Transmembrane helix</keyword>
<evidence type="ECO:0000256" key="2">
    <source>
        <dbReference type="ARBA" id="ARBA00022679"/>
    </source>
</evidence>
<feature type="transmembrane region" description="Helical" evidence="7">
    <location>
        <begin position="129"/>
        <end position="156"/>
    </location>
</feature>
<dbReference type="Proteomes" id="UP000031512">
    <property type="component" value="Chromosome 1"/>
</dbReference>
<evidence type="ECO:0000256" key="3">
    <source>
        <dbReference type="ARBA" id="ARBA00022692"/>
    </source>
</evidence>
<evidence type="ECO:0000256" key="7">
    <source>
        <dbReference type="RuleBase" id="RU079119"/>
    </source>
</evidence>
<gene>
    <name evidence="10" type="ORF">BEWA_026980</name>
</gene>
<dbReference type="KEGG" id="beq:BEWA_026980"/>
<dbReference type="OrthoDB" id="331948at2759"/>
<dbReference type="Pfam" id="PF01529">
    <property type="entry name" value="DHHC"/>
    <property type="match status" value="1"/>
</dbReference>
<dbReference type="GeneID" id="15807083"/>
<sequence length="308" mass="34880">MSRRIHRIVSTGITYVLLLQSQFMAVLLSVGKIKKYTTISVLVILWHTLLVGMAVWTHWISMVTNPGLVPKLDEEQIATEPSKFEYCNKCSSLRPLGSHHCKRCKRCILRMDHHCPWISNCVGMLNQKFFILFLVYIFLLAITDITMVIFHLRTFILDDNWCYNIGKEYLVGKGAVIIIMIAIFSSLLFGVFTLIMCIDQVVAIRSNRTPIDKFKKIQFNRLGFAKTLVQVFGSPFSILWLVPVRMSNTQTNGELSTEDFLALVKTMALKNGPKTEAVDHPGGMQEHTQGPEGMVSTPSAELVPLKEL</sequence>
<proteinExistence type="inferred from homology"/>
<organism evidence="10 11">
    <name type="scientific">Theileria equi strain WA</name>
    <dbReference type="NCBI Taxonomy" id="1537102"/>
    <lineage>
        <taxon>Eukaryota</taxon>
        <taxon>Sar</taxon>
        <taxon>Alveolata</taxon>
        <taxon>Apicomplexa</taxon>
        <taxon>Aconoidasida</taxon>
        <taxon>Piroplasmida</taxon>
        <taxon>Theileriidae</taxon>
        <taxon>Theileria</taxon>
    </lineage>
</organism>
<feature type="domain" description="Palmitoyltransferase DHHC" evidence="9">
    <location>
        <begin position="84"/>
        <end position="216"/>
    </location>
</feature>
<comment type="similarity">
    <text evidence="7">Belongs to the DHHC palmitoyltransferase family.</text>
</comment>
<dbReference type="InterPro" id="IPR039859">
    <property type="entry name" value="PFA4/ZDH16/20/ERF2-like"/>
</dbReference>